<dbReference type="Pfam" id="PF00144">
    <property type="entry name" value="Beta-lactamase"/>
    <property type="match status" value="1"/>
</dbReference>
<evidence type="ECO:0000313" key="2">
    <source>
        <dbReference type="EMBL" id="ARS35927.1"/>
    </source>
</evidence>
<keyword evidence="3" id="KW-1185">Reference proteome</keyword>
<dbReference type="InterPro" id="IPR012338">
    <property type="entry name" value="Beta-lactam/transpept-like"/>
</dbReference>
<dbReference type="AlphaFoldDB" id="A0A1X9YSU0"/>
<dbReference type="EMBL" id="CP021235">
    <property type="protein sequence ID" value="ARS35927.1"/>
    <property type="molecule type" value="Genomic_DNA"/>
</dbReference>
<reference evidence="3" key="1">
    <citation type="submission" date="2017-05" db="EMBL/GenBank/DDBJ databases">
        <authorList>
            <person name="Ray J."/>
            <person name="Price M."/>
            <person name="Deutschbauer A."/>
        </authorList>
    </citation>
    <scope>NUCLEOTIDE SEQUENCE [LARGE SCALE GENOMIC DNA]</scope>
    <source>
        <strain evidence="3">DSM 19842</strain>
    </source>
</reference>
<dbReference type="Proteomes" id="UP000266292">
    <property type="component" value="Chromosome"/>
</dbReference>
<dbReference type="PANTHER" id="PTHR46825:SF9">
    <property type="entry name" value="BETA-LACTAMASE-RELATED DOMAIN-CONTAINING PROTEIN"/>
    <property type="match status" value="1"/>
</dbReference>
<accession>A0A1X9YSU0</accession>
<dbReference type="SUPFAM" id="SSF56601">
    <property type="entry name" value="beta-lactamase/transpeptidase-like"/>
    <property type="match status" value="1"/>
</dbReference>
<dbReference type="InterPro" id="IPR001466">
    <property type="entry name" value="Beta-lactam-related"/>
</dbReference>
<evidence type="ECO:0000259" key="1">
    <source>
        <dbReference type="Pfam" id="PF00144"/>
    </source>
</evidence>
<dbReference type="OrthoDB" id="9793489at2"/>
<protein>
    <recommendedName>
        <fullName evidence="1">Beta-lactamase-related domain-containing protein</fullName>
    </recommendedName>
</protein>
<organism evidence="2 3">
    <name type="scientific">Pontibacter actiniarum</name>
    <dbReference type="NCBI Taxonomy" id="323450"/>
    <lineage>
        <taxon>Bacteria</taxon>
        <taxon>Pseudomonadati</taxon>
        <taxon>Bacteroidota</taxon>
        <taxon>Cytophagia</taxon>
        <taxon>Cytophagales</taxon>
        <taxon>Hymenobacteraceae</taxon>
        <taxon>Pontibacter</taxon>
    </lineage>
</organism>
<gene>
    <name evidence="2" type="ORF">CA264_11035</name>
</gene>
<dbReference type="InterPro" id="IPR050491">
    <property type="entry name" value="AmpC-like"/>
</dbReference>
<dbReference type="KEGG" id="pact:CA264_11035"/>
<sequence length="372" mass="42139">MLYRSTGSQAGSVKAAVLLRKGVGLKPHKTMKMVTTLILLATLLLGCSQPQDIGAYLTELHEGGKLNGNVLVMQNDTVLYESSFGYADGGRKHLLTPAHRFALGSIQKEFPGVAIMQLNERGLLSLEDSLSHFLPHLPWWADKISVRNLLQYSSGLPHVDWEARFEKGVARQTEILQDLSKLEELEFEPGTDYLYSNYNPLLLQSIVESLSGMPFKAYVEQNILLPFELDGIVIKEEYPYKNTELMAIPFDEDFKVDDYQVELMTVCSSARGMYTWFSRLDDYKIITKESMRQLSEEAMEGDNIQAPLGRCDWEDGDIKLHLHHGNSKNYESLVRHYKKDGLVVVLLTNQEHENLHDIADNIYALAQRKGAK</sequence>
<feature type="domain" description="Beta-lactamase-related" evidence="1">
    <location>
        <begin position="63"/>
        <end position="366"/>
    </location>
</feature>
<proteinExistence type="predicted"/>
<dbReference type="STRING" id="709015.GCA_000472485_02227"/>
<dbReference type="PANTHER" id="PTHR46825">
    <property type="entry name" value="D-ALANYL-D-ALANINE-CARBOXYPEPTIDASE/ENDOPEPTIDASE AMPH"/>
    <property type="match status" value="1"/>
</dbReference>
<dbReference type="Gene3D" id="3.40.710.10">
    <property type="entry name" value="DD-peptidase/beta-lactamase superfamily"/>
    <property type="match status" value="1"/>
</dbReference>
<name>A0A1X9YSU0_9BACT</name>
<evidence type="ECO:0000313" key="3">
    <source>
        <dbReference type="Proteomes" id="UP000266292"/>
    </source>
</evidence>